<accession>A0ABD1F193</accession>
<dbReference type="SUPFAM" id="SSF48726">
    <property type="entry name" value="Immunoglobulin"/>
    <property type="match status" value="1"/>
</dbReference>
<proteinExistence type="predicted"/>
<feature type="domain" description="Ig-like" evidence="2">
    <location>
        <begin position="37"/>
        <end position="131"/>
    </location>
</feature>
<evidence type="ECO:0000313" key="4">
    <source>
        <dbReference type="Proteomes" id="UP001566132"/>
    </source>
</evidence>
<protein>
    <recommendedName>
        <fullName evidence="2">Ig-like domain-containing protein</fullName>
    </recommendedName>
</protein>
<evidence type="ECO:0000256" key="1">
    <source>
        <dbReference type="SAM" id="SignalP"/>
    </source>
</evidence>
<dbReference type="Proteomes" id="UP001566132">
    <property type="component" value="Unassembled WGS sequence"/>
</dbReference>
<feature type="chain" id="PRO_5044872136" description="Ig-like domain-containing protein" evidence="1">
    <location>
        <begin position="17"/>
        <end position="243"/>
    </location>
</feature>
<sequence length="243" mass="28250">MVFCFALLSSLLHGCCVKINQFLVPEIASPKAVPIILDCDYSLEFPKDEGLVVKWFFNETTYPVYQWIPDAKPQELRILKGRLDLSYRASEDRLKVHRALKIVKLGPELSGNYTCLVSTYSSEDRQTKRMSVFVPQKSLELKYPTHWNRNEEEKSKILCYAEEIYPKPQMKLFLNNSEIENSTMKFQEKPSGLFDVELFTIVDNLTDGTAILCELNVRLANYTVRKEAVYYKVLIIHFPEIQF</sequence>
<gene>
    <name evidence="3" type="ORF">ABEB36_005544</name>
</gene>
<keyword evidence="1" id="KW-0732">Signal</keyword>
<dbReference type="EMBL" id="JBDJPC010000004">
    <property type="protein sequence ID" value="KAL1506120.1"/>
    <property type="molecule type" value="Genomic_DNA"/>
</dbReference>
<dbReference type="PANTHER" id="PTHR21261">
    <property type="entry name" value="BEAT PROTEIN"/>
    <property type="match status" value="1"/>
</dbReference>
<dbReference type="InterPro" id="IPR013783">
    <property type="entry name" value="Ig-like_fold"/>
</dbReference>
<dbReference type="Gene3D" id="2.60.40.10">
    <property type="entry name" value="Immunoglobulins"/>
    <property type="match status" value="2"/>
</dbReference>
<dbReference type="InterPro" id="IPR036179">
    <property type="entry name" value="Ig-like_dom_sf"/>
</dbReference>
<feature type="signal peptide" evidence="1">
    <location>
        <begin position="1"/>
        <end position="16"/>
    </location>
</feature>
<dbReference type="AlphaFoldDB" id="A0ABD1F193"/>
<organism evidence="3 4">
    <name type="scientific">Hypothenemus hampei</name>
    <name type="common">Coffee berry borer</name>
    <dbReference type="NCBI Taxonomy" id="57062"/>
    <lineage>
        <taxon>Eukaryota</taxon>
        <taxon>Metazoa</taxon>
        <taxon>Ecdysozoa</taxon>
        <taxon>Arthropoda</taxon>
        <taxon>Hexapoda</taxon>
        <taxon>Insecta</taxon>
        <taxon>Pterygota</taxon>
        <taxon>Neoptera</taxon>
        <taxon>Endopterygota</taxon>
        <taxon>Coleoptera</taxon>
        <taxon>Polyphaga</taxon>
        <taxon>Cucujiformia</taxon>
        <taxon>Curculionidae</taxon>
        <taxon>Scolytinae</taxon>
        <taxon>Hypothenemus</taxon>
    </lineage>
</organism>
<comment type="caution">
    <text evidence="3">The sequence shown here is derived from an EMBL/GenBank/DDBJ whole genome shotgun (WGS) entry which is preliminary data.</text>
</comment>
<evidence type="ECO:0000313" key="3">
    <source>
        <dbReference type="EMBL" id="KAL1506120.1"/>
    </source>
</evidence>
<dbReference type="PROSITE" id="PS50835">
    <property type="entry name" value="IG_LIKE"/>
    <property type="match status" value="1"/>
</dbReference>
<name>A0ABD1F193_HYPHA</name>
<dbReference type="PANTHER" id="PTHR21261:SF2">
    <property type="entry name" value="GH04238P-RELATED"/>
    <property type="match status" value="1"/>
</dbReference>
<evidence type="ECO:0000259" key="2">
    <source>
        <dbReference type="PROSITE" id="PS50835"/>
    </source>
</evidence>
<reference evidence="3 4" key="1">
    <citation type="submission" date="2024-05" db="EMBL/GenBank/DDBJ databases">
        <title>Genetic variation in Jamaican populations of the coffee berry borer (Hypothenemus hampei).</title>
        <authorList>
            <person name="Errbii M."/>
            <person name="Myrie A."/>
        </authorList>
    </citation>
    <scope>NUCLEOTIDE SEQUENCE [LARGE SCALE GENOMIC DNA]</scope>
    <source>
        <strain evidence="3">JA-Hopewell-2020-01-JO</strain>
        <tissue evidence="3">Whole body</tissue>
    </source>
</reference>
<dbReference type="InterPro" id="IPR007110">
    <property type="entry name" value="Ig-like_dom"/>
</dbReference>
<keyword evidence="4" id="KW-1185">Reference proteome</keyword>